<reference evidence="1" key="1">
    <citation type="submission" date="2019-08" db="EMBL/GenBank/DDBJ databases">
        <authorList>
            <person name="Kucharzyk K."/>
            <person name="Murdoch R.W."/>
            <person name="Higgins S."/>
            <person name="Loffler F."/>
        </authorList>
    </citation>
    <scope>NUCLEOTIDE SEQUENCE</scope>
</reference>
<protein>
    <recommendedName>
        <fullName evidence="2">WG repeat-containing protein</fullName>
    </recommendedName>
</protein>
<dbReference type="Pfam" id="PF14903">
    <property type="entry name" value="WG_beta_rep"/>
    <property type="match status" value="5"/>
</dbReference>
<dbReference type="InterPro" id="IPR032774">
    <property type="entry name" value="WG_beta_rep"/>
</dbReference>
<comment type="caution">
    <text evidence="1">The sequence shown here is derived from an EMBL/GenBank/DDBJ whole genome shotgun (WGS) entry which is preliminary data.</text>
</comment>
<evidence type="ECO:0008006" key="2">
    <source>
        <dbReference type="Google" id="ProtNLM"/>
    </source>
</evidence>
<dbReference type="PANTHER" id="PTHR37841:SF1">
    <property type="entry name" value="DUF3298 DOMAIN-CONTAINING PROTEIN"/>
    <property type="match status" value="1"/>
</dbReference>
<dbReference type="EMBL" id="VSSQ01001561">
    <property type="protein sequence ID" value="MPM09371.1"/>
    <property type="molecule type" value="Genomic_DNA"/>
</dbReference>
<evidence type="ECO:0000313" key="1">
    <source>
        <dbReference type="EMBL" id="MPM09371.1"/>
    </source>
</evidence>
<accession>A0A644X0G5</accession>
<name>A0A644X0G5_9ZZZZ</name>
<organism evidence="1">
    <name type="scientific">bioreactor metagenome</name>
    <dbReference type="NCBI Taxonomy" id="1076179"/>
    <lineage>
        <taxon>unclassified sequences</taxon>
        <taxon>metagenomes</taxon>
        <taxon>ecological metagenomes</taxon>
    </lineage>
</organism>
<sequence length="366" mass="41499">MKNKFLIFLLFAICHAEVMAQKKVICHSAGDFQEGMAAIQVDEKWGFIDTLGNVVIPPQFISSFIVNKAPSFCEGLAAVIEQSSQQMIYINKKGEIAFDQKYIRAYNFHEGIAFVEPTVFSDFKVLINKKGENITERFRCSFISGYSNNRARIDNRSFIDRKGEKAVKQQYTAVQSFSNGLAAVQLNYGKWGFIDTLENVKVPFQFTNEPKSFSDYRAFVQGSNNKWGVIDTTGNLIVEPVYDQVFPFSSGIAVVSKMDDKWKNTFYLIDIDGKVVREYPQNVNNKETITILSGFNEGCAVASKGYKKGFIDTKGNVTVNFLYRELRPVSGGMAYFEKWDEKTKKTTKGFIDKSGKEMIVLEQPKF</sequence>
<dbReference type="AlphaFoldDB" id="A0A644X0G5"/>
<dbReference type="PANTHER" id="PTHR37841">
    <property type="entry name" value="GLR2918 PROTEIN"/>
    <property type="match status" value="1"/>
</dbReference>
<gene>
    <name evidence="1" type="ORF">SDC9_55688</name>
</gene>
<proteinExistence type="predicted"/>